<protein>
    <recommendedName>
        <fullName evidence="3">Phospholipase/carboxylesterase/thioesterase domain-containing protein</fullName>
    </recommendedName>
</protein>
<dbReference type="GO" id="GO:0008474">
    <property type="term" value="F:palmitoyl-(protein) hydrolase activity"/>
    <property type="evidence" value="ECO:0007669"/>
    <property type="project" value="TreeGrafter"/>
</dbReference>
<dbReference type="Gene3D" id="3.40.50.1820">
    <property type="entry name" value="alpha/beta hydrolase"/>
    <property type="match status" value="1"/>
</dbReference>
<evidence type="ECO:0000313" key="4">
    <source>
        <dbReference type="EMBL" id="KAF9694854.1"/>
    </source>
</evidence>
<name>A0A8H7MFW5_9PLEO</name>
<dbReference type="OrthoDB" id="2418081at2759"/>
<proteinExistence type="inferred from homology"/>
<dbReference type="EMBL" id="RZGK01000012">
    <property type="protein sequence ID" value="KAF9694854.1"/>
    <property type="molecule type" value="Genomic_DNA"/>
</dbReference>
<dbReference type="GO" id="GO:0005737">
    <property type="term" value="C:cytoplasm"/>
    <property type="evidence" value="ECO:0007669"/>
    <property type="project" value="TreeGrafter"/>
</dbReference>
<dbReference type="PANTHER" id="PTHR10655">
    <property type="entry name" value="LYSOPHOSPHOLIPASE-RELATED"/>
    <property type="match status" value="1"/>
</dbReference>
<dbReference type="InterPro" id="IPR050565">
    <property type="entry name" value="LYPA1-2/EST-like"/>
</dbReference>
<accession>A0A8H7MFW5</accession>
<dbReference type="SUPFAM" id="SSF53474">
    <property type="entry name" value="alpha/beta-Hydrolases"/>
    <property type="match status" value="1"/>
</dbReference>
<organism evidence="4 5">
    <name type="scientific">Ascochyta lentis</name>
    <dbReference type="NCBI Taxonomy" id="205686"/>
    <lineage>
        <taxon>Eukaryota</taxon>
        <taxon>Fungi</taxon>
        <taxon>Dikarya</taxon>
        <taxon>Ascomycota</taxon>
        <taxon>Pezizomycotina</taxon>
        <taxon>Dothideomycetes</taxon>
        <taxon>Pleosporomycetidae</taxon>
        <taxon>Pleosporales</taxon>
        <taxon>Pleosporineae</taxon>
        <taxon>Didymellaceae</taxon>
        <taxon>Ascochyta</taxon>
    </lineage>
</organism>
<feature type="region of interest" description="Disordered" evidence="2">
    <location>
        <begin position="10"/>
        <end position="41"/>
    </location>
</feature>
<dbReference type="InterPro" id="IPR029058">
    <property type="entry name" value="AB_hydrolase_fold"/>
</dbReference>
<comment type="caution">
    <text evidence="4">The sequence shown here is derived from an EMBL/GenBank/DDBJ whole genome shotgun (WGS) entry which is preliminary data.</text>
</comment>
<feature type="compositionally biased region" description="Polar residues" evidence="2">
    <location>
        <begin position="25"/>
        <end position="41"/>
    </location>
</feature>
<evidence type="ECO:0000313" key="5">
    <source>
        <dbReference type="Proteomes" id="UP000651452"/>
    </source>
</evidence>
<dbReference type="PANTHER" id="PTHR10655:SF63">
    <property type="entry name" value="PHOSPHOLIPASE_CARBOXYLESTERASE_THIOESTERASE DOMAIN-CONTAINING PROTEIN"/>
    <property type="match status" value="1"/>
</dbReference>
<evidence type="ECO:0000259" key="3">
    <source>
        <dbReference type="Pfam" id="PF02230"/>
    </source>
</evidence>
<dbReference type="InterPro" id="IPR003140">
    <property type="entry name" value="PLipase/COase/thioEstase"/>
</dbReference>
<dbReference type="GO" id="GO:0052689">
    <property type="term" value="F:carboxylic ester hydrolase activity"/>
    <property type="evidence" value="ECO:0007669"/>
    <property type="project" value="TreeGrafter"/>
</dbReference>
<evidence type="ECO:0000256" key="1">
    <source>
        <dbReference type="ARBA" id="ARBA00006499"/>
    </source>
</evidence>
<dbReference type="Pfam" id="PF02230">
    <property type="entry name" value="Abhydrolase_2"/>
    <property type="match status" value="1"/>
</dbReference>
<dbReference type="Proteomes" id="UP000651452">
    <property type="component" value="Unassembled WGS sequence"/>
</dbReference>
<gene>
    <name evidence="4" type="ORF">EKO04_007148</name>
</gene>
<keyword evidence="5" id="KW-1185">Reference proteome</keyword>
<comment type="similarity">
    <text evidence="1">Belongs to the AB hydrolase superfamily. AB hydrolase 2 family.</text>
</comment>
<feature type="domain" description="Phospholipase/carboxylesterase/thioesterase" evidence="3">
    <location>
        <begin position="36"/>
        <end position="258"/>
    </location>
</feature>
<dbReference type="AlphaFoldDB" id="A0A8H7MFW5"/>
<sequence>MQTPLLRTCSLSNLNSQNRPPPTDNPSKMVNPSSKPHTVNPTTAHTHTIIFLHGRGSNALEFHNEIFESQTSTSLFLPQLLPGIKWVFPCAPLQHAYLEDEELHQWFDMSSIQNAQESPEVQRPGLWSSARRLMGVIEDEAEIVGMRKIILAGISQGCATAVFTLLATGVRVGGFFGLCGWLPLADEMQSVEAREGEEGEMPVLLQHCRDDWVVPVENGEFLRDGLEELGMSVKWKCFEKGGHWLNEPEGVDEIVAFVKSIMENK</sequence>
<evidence type="ECO:0000256" key="2">
    <source>
        <dbReference type="SAM" id="MobiDB-lite"/>
    </source>
</evidence>
<reference evidence="4" key="1">
    <citation type="submission" date="2018-12" db="EMBL/GenBank/DDBJ databases">
        <authorList>
            <person name="Syme R.A."/>
            <person name="Farfan-Caceres L."/>
            <person name="Lichtenzveig J."/>
        </authorList>
    </citation>
    <scope>NUCLEOTIDE SEQUENCE</scope>
    <source>
        <strain evidence="4">Al4</strain>
    </source>
</reference>
<reference evidence="4" key="2">
    <citation type="submission" date="2020-09" db="EMBL/GenBank/DDBJ databases">
        <title>Reference genome assembly for Australian Ascochyta lentis isolate Al4.</title>
        <authorList>
            <person name="Lee R.C."/>
            <person name="Farfan-Caceres L.M."/>
            <person name="Debler J.W."/>
            <person name="Williams A.H."/>
            <person name="Henares B.M."/>
        </authorList>
    </citation>
    <scope>NUCLEOTIDE SEQUENCE</scope>
    <source>
        <strain evidence="4">Al4</strain>
    </source>
</reference>